<keyword evidence="6" id="KW-0539">Nucleus</keyword>
<protein>
    <recommendedName>
        <fullName evidence="8">Exonuclease domain-containing protein</fullName>
    </recommendedName>
</protein>
<dbReference type="Pfam" id="PF00929">
    <property type="entry name" value="RNase_T"/>
    <property type="match status" value="1"/>
</dbReference>
<dbReference type="InterPro" id="IPR047021">
    <property type="entry name" value="REXO1/3/4-like"/>
</dbReference>
<dbReference type="InterPro" id="IPR013520">
    <property type="entry name" value="Ribonucl_H"/>
</dbReference>
<dbReference type="GO" id="GO:0005634">
    <property type="term" value="C:nucleus"/>
    <property type="evidence" value="ECO:0007669"/>
    <property type="project" value="UniProtKB-SubCell"/>
</dbReference>
<keyword evidence="5" id="KW-0269">Exonuclease</keyword>
<dbReference type="GO" id="GO:0003676">
    <property type="term" value="F:nucleic acid binding"/>
    <property type="evidence" value="ECO:0007669"/>
    <property type="project" value="InterPro"/>
</dbReference>
<dbReference type="PANTHER" id="PTHR12801:SF82">
    <property type="entry name" value="RNA EXONUCLEASE 5"/>
    <property type="match status" value="1"/>
</dbReference>
<proteinExistence type="inferred from homology"/>
<evidence type="ECO:0000256" key="7">
    <source>
        <dbReference type="SAM" id="MobiDB-lite"/>
    </source>
</evidence>
<dbReference type="Proteomes" id="UP001353858">
    <property type="component" value="Unassembled WGS sequence"/>
</dbReference>
<evidence type="ECO:0000256" key="3">
    <source>
        <dbReference type="ARBA" id="ARBA00022722"/>
    </source>
</evidence>
<dbReference type="Gene3D" id="3.30.420.10">
    <property type="entry name" value="Ribonuclease H-like superfamily/Ribonuclease H"/>
    <property type="match status" value="1"/>
</dbReference>
<organism evidence="9 10">
    <name type="scientific">Aquatica leii</name>
    <dbReference type="NCBI Taxonomy" id="1421715"/>
    <lineage>
        <taxon>Eukaryota</taxon>
        <taxon>Metazoa</taxon>
        <taxon>Ecdysozoa</taxon>
        <taxon>Arthropoda</taxon>
        <taxon>Hexapoda</taxon>
        <taxon>Insecta</taxon>
        <taxon>Pterygota</taxon>
        <taxon>Neoptera</taxon>
        <taxon>Endopterygota</taxon>
        <taxon>Coleoptera</taxon>
        <taxon>Polyphaga</taxon>
        <taxon>Elateriformia</taxon>
        <taxon>Elateroidea</taxon>
        <taxon>Lampyridae</taxon>
        <taxon>Luciolinae</taxon>
        <taxon>Aquatica</taxon>
    </lineage>
</organism>
<reference evidence="10" key="1">
    <citation type="submission" date="2023-01" db="EMBL/GenBank/DDBJ databases">
        <title>Key to firefly adult light organ development and bioluminescence: homeobox transcription factors regulate luciferase expression and transportation to peroxisome.</title>
        <authorList>
            <person name="Fu X."/>
        </authorList>
    </citation>
    <scope>NUCLEOTIDE SEQUENCE [LARGE SCALE GENOMIC DNA]</scope>
</reference>
<dbReference type="SUPFAM" id="SSF53098">
    <property type="entry name" value="Ribonuclease H-like"/>
    <property type="match status" value="1"/>
</dbReference>
<evidence type="ECO:0000313" key="10">
    <source>
        <dbReference type="Proteomes" id="UP001353858"/>
    </source>
</evidence>
<evidence type="ECO:0000256" key="4">
    <source>
        <dbReference type="ARBA" id="ARBA00022801"/>
    </source>
</evidence>
<dbReference type="PANTHER" id="PTHR12801">
    <property type="entry name" value="RNA EXONUCLEASE REXO1 / RECO3 FAMILY MEMBER-RELATED"/>
    <property type="match status" value="1"/>
</dbReference>
<dbReference type="CDD" id="cd06145">
    <property type="entry name" value="REX1_like"/>
    <property type="match status" value="1"/>
</dbReference>
<comment type="subcellular location">
    <subcellularLocation>
        <location evidence="1">Nucleus</location>
    </subcellularLocation>
</comment>
<dbReference type="GO" id="GO:0004527">
    <property type="term" value="F:exonuclease activity"/>
    <property type="evidence" value="ECO:0007669"/>
    <property type="project" value="UniProtKB-KW"/>
</dbReference>
<evidence type="ECO:0000256" key="6">
    <source>
        <dbReference type="ARBA" id="ARBA00023242"/>
    </source>
</evidence>
<evidence type="ECO:0000256" key="5">
    <source>
        <dbReference type="ARBA" id="ARBA00022839"/>
    </source>
</evidence>
<gene>
    <name evidence="9" type="ORF">RN001_009453</name>
</gene>
<evidence type="ECO:0000259" key="8">
    <source>
        <dbReference type="SMART" id="SM00479"/>
    </source>
</evidence>
<dbReference type="InterPro" id="IPR036397">
    <property type="entry name" value="RNaseH_sf"/>
</dbReference>
<dbReference type="SMART" id="SM00479">
    <property type="entry name" value="EXOIII"/>
    <property type="match status" value="1"/>
</dbReference>
<name>A0AAN7SDV9_9COLE</name>
<keyword evidence="4" id="KW-0378">Hydrolase</keyword>
<feature type="region of interest" description="Disordered" evidence="7">
    <location>
        <begin position="30"/>
        <end position="49"/>
    </location>
</feature>
<comment type="caution">
    <text evidence="9">The sequence shown here is derived from an EMBL/GenBank/DDBJ whole genome shotgun (WGS) entry which is preliminary data.</text>
</comment>
<dbReference type="InterPro" id="IPR034922">
    <property type="entry name" value="REX1-like_exo"/>
</dbReference>
<dbReference type="AlphaFoldDB" id="A0AAN7SDV9"/>
<sequence length="620" mass="70822">MKKDDKALKRKLRQEKKCKKMAALLEISKLNEEDRMKRNGQTDTEEPPAKRLCVQEPELGPRGKPKLHGNEYLKLKQLIRERAAKVRVLPKFRLREMGEAATLKVDKEERIPLFLADIQHLLLYSQLGHHSSYAPSRWCQLDKFNRLQHTNVLIVENFSLHHFQSCQNAFEYIESNFPYKLEIISSEASLVQDLVSVPLTGQQTKTFTSQYGSLENAVQNSFQVFDRIKGVFPISKSDSGESLSLPKSDKFPRTQLLLSGWQMIEENFPMPVKGLIERKYAGYVLTKDCYKDVTPFSPMFGVDCEMCMTTVESELTRISIVDETDTVVYEELVKPDAPITNYLTRFSGITPKMMKNVTKRLEEVQNDLRRILPADAILVGQSLSNDLHALKMMHPYVIDTSVIYNITGDRKRKTKLQTLAREFLDMRIQEKKSGHCSTEDSKAAIDLVKLKLQNDIGFGDAVLTNISTQVGCYIALGNPNFATSFLKQITRVEKTAQIISHENILLKYRHYTFKENEPESNKITCRSGKGNKSIIEKFNETCNNYSFNIAHVVIPEDELKNDSAGMCEVVGKWVENVHARTKEFELCVVIFAGHKEHGNGCCFISLKRPKYRINLNDGTS</sequence>
<keyword evidence="10" id="KW-1185">Reference proteome</keyword>
<comment type="similarity">
    <text evidence="2">Belongs to the REXO1/REXO3 family.</text>
</comment>
<dbReference type="FunFam" id="3.30.420.10:FF:000019">
    <property type="entry name" value="RNA exonuclease NEF-sp"/>
    <property type="match status" value="1"/>
</dbReference>
<evidence type="ECO:0000256" key="2">
    <source>
        <dbReference type="ARBA" id="ARBA00006357"/>
    </source>
</evidence>
<keyword evidence="3" id="KW-0540">Nuclease</keyword>
<evidence type="ECO:0000256" key="1">
    <source>
        <dbReference type="ARBA" id="ARBA00004123"/>
    </source>
</evidence>
<dbReference type="InterPro" id="IPR012337">
    <property type="entry name" value="RNaseH-like_sf"/>
</dbReference>
<accession>A0AAN7SDV9</accession>
<evidence type="ECO:0000313" key="9">
    <source>
        <dbReference type="EMBL" id="KAK4876947.1"/>
    </source>
</evidence>
<feature type="domain" description="Exonuclease" evidence="8">
    <location>
        <begin position="298"/>
        <end position="457"/>
    </location>
</feature>
<dbReference type="EMBL" id="JARPUR010000004">
    <property type="protein sequence ID" value="KAK4876947.1"/>
    <property type="molecule type" value="Genomic_DNA"/>
</dbReference>